<dbReference type="Proteomes" id="UP000244810">
    <property type="component" value="Unassembled WGS sequence"/>
</dbReference>
<dbReference type="Gene3D" id="3.30.590.10">
    <property type="entry name" value="Glutamine synthetase/guanido kinase, catalytic domain"/>
    <property type="match status" value="1"/>
</dbReference>
<dbReference type="GO" id="GO:0006542">
    <property type="term" value="P:glutamine biosynthetic process"/>
    <property type="evidence" value="ECO:0007669"/>
    <property type="project" value="TreeGrafter"/>
</dbReference>
<organism evidence="5 6">
    <name type="scientific">Pararhodobacter aggregans</name>
    <dbReference type="NCBI Taxonomy" id="404875"/>
    <lineage>
        <taxon>Bacteria</taxon>
        <taxon>Pseudomonadati</taxon>
        <taxon>Pseudomonadota</taxon>
        <taxon>Alphaproteobacteria</taxon>
        <taxon>Rhodobacterales</taxon>
        <taxon>Paracoccaceae</taxon>
        <taxon>Pararhodobacter</taxon>
    </lineage>
</organism>
<keyword evidence="1" id="KW-0436">Ligase</keyword>
<evidence type="ECO:0000313" key="6">
    <source>
        <dbReference type="Proteomes" id="UP000244810"/>
    </source>
</evidence>
<dbReference type="RefSeq" id="WP_107750716.1">
    <property type="nucleotide sequence ID" value="NZ_QBKF01000002.1"/>
</dbReference>
<keyword evidence="6" id="KW-1185">Reference proteome</keyword>
<dbReference type="AlphaFoldDB" id="A0A2T7UUJ9"/>
<name>A0A2T7UUJ9_9RHOB</name>
<dbReference type="InterPro" id="IPR008146">
    <property type="entry name" value="Gln_synth_cat_dom"/>
</dbReference>
<evidence type="ECO:0000256" key="2">
    <source>
        <dbReference type="PROSITE-ProRule" id="PRU01331"/>
    </source>
</evidence>
<dbReference type="InterPro" id="IPR014746">
    <property type="entry name" value="Gln_synth/guanido_kin_cat_dom"/>
</dbReference>
<feature type="domain" description="GS catalytic" evidence="4">
    <location>
        <begin position="98"/>
        <end position="430"/>
    </location>
</feature>
<dbReference type="PANTHER" id="PTHR43785">
    <property type="entry name" value="GAMMA-GLUTAMYLPUTRESCINE SYNTHETASE"/>
    <property type="match status" value="1"/>
</dbReference>
<dbReference type="PROSITE" id="PS51987">
    <property type="entry name" value="GS_CATALYTIC"/>
    <property type="match status" value="1"/>
</dbReference>
<evidence type="ECO:0000256" key="3">
    <source>
        <dbReference type="RuleBase" id="RU000384"/>
    </source>
</evidence>
<dbReference type="SUPFAM" id="SSF55931">
    <property type="entry name" value="Glutamine synthetase/guanido kinase"/>
    <property type="match status" value="1"/>
</dbReference>
<accession>A0A2T7UUJ9</accession>
<proteinExistence type="inferred from homology"/>
<dbReference type="SMART" id="SM01230">
    <property type="entry name" value="Gln-synt_C"/>
    <property type="match status" value="1"/>
</dbReference>
<gene>
    <name evidence="5" type="ORF">DDE23_04850</name>
</gene>
<evidence type="ECO:0000256" key="1">
    <source>
        <dbReference type="ARBA" id="ARBA00022598"/>
    </source>
</evidence>
<dbReference type="GO" id="GO:0004356">
    <property type="term" value="F:glutamine synthetase activity"/>
    <property type="evidence" value="ECO:0007669"/>
    <property type="project" value="InterPro"/>
</dbReference>
<reference evidence="5 6" key="1">
    <citation type="journal article" date="2011" name="Syst. Appl. Microbiol.">
        <title>Defluviimonas denitrificans gen. nov., sp. nov., and Pararhodobacter aggregans gen. nov., sp. nov., non-phototrophic Rhodobacteraceae from the biofilter of a marine aquaculture.</title>
        <authorList>
            <person name="Foesel B.U."/>
            <person name="Drake H.L."/>
            <person name="Schramm A."/>
        </authorList>
    </citation>
    <scope>NUCLEOTIDE SEQUENCE [LARGE SCALE GENOMIC DNA]</scope>
    <source>
        <strain evidence="5 6">D1-19</strain>
    </source>
</reference>
<dbReference type="PANTHER" id="PTHR43785:SF12">
    <property type="entry name" value="TYPE-1 GLUTAMINE SYNTHETASE 2"/>
    <property type="match status" value="1"/>
</dbReference>
<evidence type="ECO:0000313" key="5">
    <source>
        <dbReference type="EMBL" id="PVE48397.1"/>
    </source>
</evidence>
<dbReference type="Pfam" id="PF00120">
    <property type="entry name" value="Gln-synt_C"/>
    <property type="match status" value="1"/>
</dbReference>
<evidence type="ECO:0000259" key="4">
    <source>
        <dbReference type="PROSITE" id="PS51987"/>
    </source>
</evidence>
<protein>
    <submittedName>
        <fullName evidence="5">Glutamine synthetase</fullName>
    </submittedName>
</protein>
<dbReference type="EMBL" id="QDDR01000002">
    <property type="protein sequence ID" value="PVE48397.1"/>
    <property type="molecule type" value="Genomic_DNA"/>
</dbReference>
<comment type="similarity">
    <text evidence="2 3">Belongs to the glutamine synthetase family.</text>
</comment>
<sequence length="430" mass="47143">MRDRLRPVWCDHLSILRGKYLPQEKIGSGATRFAQPCFAVHYDKDLIVDAPGTACLEGLPDMELRWDAHDIRPGWEPGVHMVTGDLYDRHGQMIPIAGRATLKEAIAGWKKHGLTPKVGLELEAFAFTRAEDGSLQPYDVPGGHVYGGGPFNDPLGFTDAIWETAETAGFKLELVTTEYDTPQYEFTLAFEEALDAVDEMVMFRQLAREVAFRQGVILTFLPKPFFDRGGSGMHINLSFAGKDGQNAFARGETGGIEAMNDLMQGCVAGWMRHHKGLAGLVAPSVNSYARLQPATMSGFWCNWGEDHRGVTSRVSGEGGKKARLEHRMADASANPYAAVAAVLQAARLGYEQRYPLPPAETGDCFMGQSAEYGVAETLTGALDDLEADGALVAAMGEAYCAHHIHMKRVEVDKTRDMTPEGARDFAIWFV</sequence>
<comment type="caution">
    <text evidence="5">The sequence shown here is derived from an EMBL/GenBank/DDBJ whole genome shotgun (WGS) entry which is preliminary data.</text>
</comment>
<dbReference type="OrthoDB" id="9807095at2"/>